<gene>
    <name evidence="1" type="ORF">FC97_GL001554</name>
</gene>
<evidence type="ECO:0008006" key="3">
    <source>
        <dbReference type="Google" id="ProtNLM"/>
    </source>
</evidence>
<dbReference type="EMBL" id="AZDH01000003">
    <property type="protein sequence ID" value="KRK53090.1"/>
    <property type="molecule type" value="Genomic_DNA"/>
</dbReference>
<reference evidence="1 2" key="1">
    <citation type="journal article" date="2015" name="Genome Announc.">
        <title>Expanding the biotechnology potential of lactobacilli through comparative genomics of 213 strains and associated genera.</title>
        <authorList>
            <person name="Sun Z."/>
            <person name="Harris H.M."/>
            <person name="McCann A."/>
            <person name="Guo C."/>
            <person name="Argimon S."/>
            <person name="Zhang W."/>
            <person name="Yang X."/>
            <person name="Jeffery I.B."/>
            <person name="Cooney J.C."/>
            <person name="Kagawa T.F."/>
            <person name="Liu W."/>
            <person name="Song Y."/>
            <person name="Salvetti E."/>
            <person name="Wrobel A."/>
            <person name="Rasinkangas P."/>
            <person name="Parkhill J."/>
            <person name="Rea M.C."/>
            <person name="O'Sullivan O."/>
            <person name="Ritari J."/>
            <person name="Douillard F.P."/>
            <person name="Paul Ross R."/>
            <person name="Yang R."/>
            <person name="Briner A.E."/>
            <person name="Felis G.E."/>
            <person name="de Vos W.M."/>
            <person name="Barrangou R."/>
            <person name="Klaenhammer T.R."/>
            <person name="Caufield P.W."/>
            <person name="Cui Y."/>
            <person name="Zhang H."/>
            <person name="O'Toole P.W."/>
        </authorList>
    </citation>
    <scope>NUCLEOTIDE SEQUENCE [LARGE SCALE GENOMIC DNA]</scope>
    <source>
        <strain evidence="1 2">DSM 13961</strain>
    </source>
</reference>
<evidence type="ECO:0000313" key="2">
    <source>
        <dbReference type="Proteomes" id="UP000051499"/>
    </source>
</evidence>
<organism evidence="1 2">
    <name type="scientific">Companilactobacillus kimchii DSM 13961 = JCM 10707</name>
    <dbReference type="NCBI Taxonomy" id="1423765"/>
    <lineage>
        <taxon>Bacteria</taxon>
        <taxon>Bacillati</taxon>
        <taxon>Bacillota</taxon>
        <taxon>Bacilli</taxon>
        <taxon>Lactobacillales</taxon>
        <taxon>Lactobacillaceae</taxon>
        <taxon>Companilactobacillus</taxon>
        <taxon>Companilactobacillus kimchii</taxon>
    </lineage>
</organism>
<proteinExistence type="predicted"/>
<name>A0ABR5NW69_9LACO</name>
<sequence length="211" mass="24972">MMVDRPCFSKKLSVEDFKRFYWYKTELAQICKDNQLPSYGTKAELNQYIIQYLSGIPQSQIKTVRTSTHISPLKTERINPQTKLLASGFKLNAEARKFFADYFQMSKFSFKKSMAIKMRQVQSDQDTSATVQDLIDAYQNKTLADNDEEHTYQWNNFVKDFNHDERSKNYSQKMKVAAIIWSKVRDGQTDKTYRSQLIDQYQSKIEKYRKI</sequence>
<protein>
    <recommendedName>
        <fullName evidence="3">SAP domain-containing protein</fullName>
    </recommendedName>
</protein>
<dbReference type="Proteomes" id="UP000051499">
    <property type="component" value="Unassembled WGS sequence"/>
</dbReference>
<accession>A0ABR5NW69</accession>
<keyword evidence="2" id="KW-1185">Reference proteome</keyword>
<dbReference type="Pfam" id="PF18953">
    <property type="entry name" value="SAP_new25"/>
    <property type="match status" value="1"/>
</dbReference>
<comment type="caution">
    <text evidence="1">The sequence shown here is derived from an EMBL/GenBank/DDBJ whole genome shotgun (WGS) entry which is preliminary data.</text>
</comment>
<evidence type="ECO:0000313" key="1">
    <source>
        <dbReference type="EMBL" id="KRK53090.1"/>
    </source>
</evidence>